<reference evidence="1 2" key="1">
    <citation type="submission" date="2021-03" db="EMBL/GenBank/DDBJ databases">
        <title>Sequencing the genomes of 1000 actinobacteria strains.</title>
        <authorList>
            <person name="Klenk H.-P."/>
        </authorList>
    </citation>
    <scope>NUCLEOTIDE SEQUENCE [LARGE SCALE GENOMIC DNA]</scope>
    <source>
        <strain evidence="1 2">DSM 46670</strain>
    </source>
</reference>
<dbReference type="Proteomes" id="UP001519332">
    <property type="component" value="Unassembled WGS sequence"/>
</dbReference>
<keyword evidence="2" id="KW-1185">Reference proteome</keyword>
<comment type="caution">
    <text evidence="1">The sequence shown here is derived from an EMBL/GenBank/DDBJ whole genome shotgun (WGS) entry which is preliminary data.</text>
</comment>
<name>A0ABS4TL02_9PSEU</name>
<dbReference type="InterPro" id="IPR011195">
    <property type="entry name" value="UCP010256"/>
</dbReference>
<accession>A0ABS4TL02</accession>
<gene>
    <name evidence="1" type="ORF">JOF56_005484</name>
</gene>
<sequence>MLSNLVHFGQSLRSAGLTVGTGDLLTFTAALDRLAPTDLQDLYWAGRTTLVTRREDIPVYNQVFRDFFLNPTNPATELMKLKTAAEGVETTFDIPETEPGQEREEALLGLMASTVEVLRSKELSACTDQELAKLRRIQLIPPNRRTRRTEPTHTGHLDIRQTIRATMRTTGDPVRLLHKQRRTRPRPVVLILDVSGSMADYSRALLQFAHAAKRSADKVEIFCFGTRLARITHQLRHRNPDTALQQAAHQVTDWDGGTRIGHCMTNLLRTWGRVCRGSVVMICSDGLDRGSPETLTQAIERLSRLSHRIIWINPHHITEARPLGLMIATPHIDTLLTAPTLDELATAIRSVST</sequence>
<dbReference type="Gene3D" id="3.40.50.410">
    <property type="entry name" value="von Willebrand factor, type A domain"/>
    <property type="match status" value="1"/>
</dbReference>
<dbReference type="InterPro" id="IPR008912">
    <property type="entry name" value="Uncharacterised_CoxE"/>
</dbReference>
<dbReference type="PIRSF" id="PIRSF010256">
    <property type="entry name" value="CoxE_vWa"/>
    <property type="match status" value="1"/>
</dbReference>
<dbReference type="EMBL" id="JAGINW010000001">
    <property type="protein sequence ID" value="MBP2325099.1"/>
    <property type="molecule type" value="Genomic_DNA"/>
</dbReference>
<evidence type="ECO:0000313" key="2">
    <source>
        <dbReference type="Proteomes" id="UP001519332"/>
    </source>
</evidence>
<dbReference type="SUPFAM" id="SSF53300">
    <property type="entry name" value="vWA-like"/>
    <property type="match status" value="1"/>
</dbReference>
<dbReference type="CDD" id="cd00198">
    <property type="entry name" value="vWFA"/>
    <property type="match status" value="1"/>
</dbReference>
<dbReference type="Pfam" id="PF05762">
    <property type="entry name" value="VWA_CoxE"/>
    <property type="match status" value="1"/>
</dbReference>
<dbReference type="InterPro" id="IPR036465">
    <property type="entry name" value="vWFA_dom_sf"/>
</dbReference>
<evidence type="ECO:0000313" key="1">
    <source>
        <dbReference type="EMBL" id="MBP2325099.1"/>
    </source>
</evidence>
<organism evidence="1 2">
    <name type="scientific">Kibdelosporangium banguiense</name>
    <dbReference type="NCBI Taxonomy" id="1365924"/>
    <lineage>
        <taxon>Bacteria</taxon>
        <taxon>Bacillati</taxon>
        <taxon>Actinomycetota</taxon>
        <taxon>Actinomycetes</taxon>
        <taxon>Pseudonocardiales</taxon>
        <taxon>Pseudonocardiaceae</taxon>
        <taxon>Kibdelosporangium</taxon>
    </lineage>
</organism>
<protein>
    <submittedName>
        <fullName evidence="1">Uncharacterized protein with von Willebrand factor type A (VWA) domain</fullName>
    </submittedName>
</protein>
<proteinExistence type="predicted"/>
<dbReference type="RefSeq" id="WP_209642343.1">
    <property type="nucleotide sequence ID" value="NZ_JAGINW010000001.1"/>
</dbReference>
<dbReference type="PANTHER" id="PTHR39338:SF6">
    <property type="entry name" value="BLL5662 PROTEIN"/>
    <property type="match status" value="1"/>
</dbReference>
<dbReference type="PANTHER" id="PTHR39338">
    <property type="entry name" value="BLL5662 PROTEIN-RELATED"/>
    <property type="match status" value="1"/>
</dbReference>